<protein>
    <submittedName>
        <fullName evidence="1">Uncharacterized protein</fullName>
    </submittedName>
</protein>
<dbReference type="GeneID" id="18910403"/>
<organism evidence="1 2">
    <name type="scientific">Phanerochaete carnosa (strain HHB-10118-sp)</name>
    <name type="common">White-rot fungus</name>
    <name type="synonym">Peniophora carnosa</name>
    <dbReference type="NCBI Taxonomy" id="650164"/>
    <lineage>
        <taxon>Eukaryota</taxon>
        <taxon>Fungi</taxon>
        <taxon>Dikarya</taxon>
        <taxon>Basidiomycota</taxon>
        <taxon>Agaricomycotina</taxon>
        <taxon>Agaricomycetes</taxon>
        <taxon>Polyporales</taxon>
        <taxon>Phanerochaetaceae</taxon>
        <taxon>Phanerochaete</taxon>
    </lineage>
</organism>
<accession>K5VJZ7</accession>
<dbReference type="RefSeq" id="XP_007399500.1">
    <property type="nucleotide sequence ID" value="XM_007399438.1"/>
</dbReference>
<dbReference type="HOGENOM" id="CLU_915597_0_0_1"/>
<dbReference type="AlphaFoldDB" id="K5VJZ7"/>
<name>K5VJZ7_PHACS</name>
<dbReference type="Proteomes" id="UP000008370">
    <property type="component" value="Unassembled WGS sequence"/>
</dbReference>
<sequence>MSGRARSDSLEQHELRPVAMHIDSRIGACRREVPPPSAPARTMYTGLQAWHELTLRRVLAVMLWTFKLSQFVRDLRLESTEATVGIPTSSLKGKVPNNESSIRKGPHLYLKNSCSSYFLAQINVGTRRLTDFVADIKRPNSRLAEHVRRLCIRYEPSFEECLCDAGFGNPSRLPFPEHYTMDISELLCAIHEMAPRLSLFSLYDLQGQNRYLRVRSDDTLPSSRHALCFDGEVRLTGLNTESALFFLQECKYVKTLKIDGCSVPVLSTIKGTRDLQVGALSVRRYGVPEASGTALGGTLASGGD</sequence>
<dbReference type="KEGG" id="pco:PHACADRAFT_187116"/>
<dbReference type="InParanoid" id="K5VJZ7"/>
<keyword evidence="2" id="KW-1185">Reference proteome</keyword>
<dbReference type="EMBL" id="JH930476">
    <property type="protein sequence ID" value="EKM51693.1"/>
    <property type="molecule type" value="Genomic_DNA"/>
</dbReference>
<gene>
    <name evidence="1" type="ORF">PHACADRAFT_187116</name>
</gene>
<evidence type="ECO:0000313" key="1">
    <source>
        <dbReference type="EMBL" id="EKM51693.1"/>
    </source>
</evidence>
<proteinExistence type="predicted"/>
<evidence type="ECO:0000313" key="2">
    <source>
        <dbReference type="Proteomes" id="UP000008370"/>
    </source>
</evidence>
<reference evidence="1 2" key="1">
    <citation type="journal article" date="2012" name="BMC Genomics">
        <title>Comparative genomics of the white-rot fungi, Phanerochaete carnosa and P. chrysosporium, to elucidate the genetic basis of the distinct wood types they colonize.</title>
        <authorList>
            <person name="Suzuki H."/>
            <person name="MacDonald J."/>
            <person name="Syed K."/>
            <person name="Salamov A."/>
            <person name="Hori C."/>
            <person name="Aerts A."/>
            <person name="Henrissat B."/>
            <person name="Wiebenga A."/>
            <person name="vanKuyk P.A."/>
            <person name="Barry K."/>
            <person name="Lindquist E."/>
            <person name="LaButti K."/>
            <person name="Lapidus A."/>
            <person name="Lucas S."/>
            <person name="Coutinho P."/>
            <person name="Gong Y."/>
            <person name="Samejima M."/>
            <person name="Mahadevan R."/>
            <person name="Abou-Zaid M."/>
            <person name="de Vries R.P."/>
            <person name="Igarashi K."/>
            <person name="Yadav J.S."/>
            <person name="Grigoriev I.V."/>
            <person name="Master E.R."/>
        </authorList>
    </citation>
    <scope>NUCLEOTIDE SEQUENCE [LARGE SCALE GENOMIC DNA]</scope>
    <source>
        <strain evidence="1 2">HHB-10118-sp</strain>
    </source>
</reference>